<dbReference type="CDD" id="cd00082">
    <property type="entry name" value="HisKA"/>
    <property type="match status" value="1"/>
</dbReference>
<gene>
    <name evidence="13" type="ORF">LC087_14945</name>
</gene>
<dbReference type="PANTHER" id="PTHR45453:SF1">
    <property type="entry name" value="PHOSPHATE REGULON SENSOR PROTEIN PHOR"/>
    <property type="match status" value="1"/>
</dbReference>
<keyword evidence="8" id="KW-0067">ATP-binding</keyword>
<dbReference type="InterPro" id="IPR005467">
    <property type="entry name" value="His_kinase_dom"/>
</dbReference>
<dbReference type="Gene3D" id="3.30.565.10">
    <property type="entry name" value="Histidine kinase-like ATPase, C-terminal domain"/>
    <property type="match status" value="1"/>
</dbReference>
<keyword evidence="7 13" id="KW-0418">Kinase</keyword>
<evidence type="ECO:0000259" key="12">
    <source>
        <dbReference type="PROSITE" id="PS50109"/>
    </source>
</evidence>
<organism evidence="13 14">
    <name type="scientific">Bacillus carboniphilus</name>
    <dbReference type="NCBI Taxonomy" id="86663"/>
    <lineage>
        <taxon>Bacteria</taxon>
        <taxon>Bacillati</taxon>
        <taxon>Bacillota</taxon>
        <taxon>Bacilli</taxon>
        <taxon>Bacillales</taxon>
        <taxon>Bacillaceae</taxon>
        <taxon>Bacillus</taxon>
    </lineage>
</organism>
<keyword evidence="11" id="KW-1133">Transmembrane helix</keyword>
<dbReference type="EMBL" id="CP129013">
    <property type="protein sequence ID" value="WLR42055.1"/>
    <property type="molecule type" value="Genomic_DNA"/>
</dbReference>
<dbReference type="InterPro" id="IPR003594">
    <property type="entry name" value="HATPase_dom"/>
</dbReference>
<dbReference type="EC" id="2.7.13.3" evidence="3"/>
<evidence type="ECO:0000256" key="10">
    <source>
        <dbReference type="SAM" id="Coils"/>
    </source>
</evidence>
<dbReference type="SMART" id="SM00387">
    <property type="entry name" value="HATPase_c"/>
    <property type="match status" value="1"/>
</dbReference>
<dbReference type="InterPro" id="IPR004358">
    <property type="entry name" value="Sig_transdc_His_kin-like_C"/>
</dbReference>
<evidence type="ECO:0000256" key="5">
    <source>
        <dbReference type="ARBA" id="ARBA00022679"/>
    </source>
</evidence>
<feature type="transmembrane region" description="Helical" evidence="11">
    <location>
        <begin position="241"/>
        <end position="263"/>
    </location>
</feature>
<dbReference type="PANTHER" id="PTHR45453">
    <property type="entry name" value="PHOSPHATE REGULON SENSOR PROTEIN PHOR"/>
    <property type="match status" value="1"/>
</dbReference>
<feature type="coiled-coil region" evidence="10">
    <location>
        <begin position="305"/>
        <end position="332"/>
    </location>
</feature>
<dbReference type="SUPFAM" id="SSF47384">
    <property type="entry name" value="Homodimeric domain of signal transducing histidine kinase"/>
    <property type="match status" value="1"/>
</dbReference>
<keyword evidence="9" id="KW-0902">Two-component regulatory system</keyword>
<protein>
    <recommendedName>
        <fullName evidence="3">histidine kinase</fullName>
        <ecNumber evidence="3">2.7.13.3</ecNumber>
    </recommendedName>
</protein>
<dbReference type="SMART" id="SM00388">
    <property type="entry name" value="HisKA"/>
    <property type="match status" value="1"/>
</dbReference>
<dbReference type="Pfam" id="PF00512">
    <property type="entry name" value="HisKA"/>
    <property type="match status" value="1"/>
</dbReference>
<keyword evidence="11" id="KW-0472">Membrane</keyword>
<evidence type="ECO:0000256" key="7">
    <source>
        <dbReference type="ARBA" id="ARBA00022777"/>
    </source>
</evidence>
<dbReference type="InterPro" id="IPR003661">
    <property type="entry name" value="HisK_dim/P_dom"/>
</dbReference>
<feature type="domain" description="Histidine kinase" evidence="12">
    <location>
        <begin position="339"/>
        <end position="557"/>
    </location>
</feature>
<evidence type="ECO:0000256" key="4">
    <source>
        <dbReference type="ARBA" id="ARBA00022553"/>
    </source>
</evidence>
<keyword evidence="14" id="KW-1185">Reference proteome</keyword>
<evidence type="ECO:0000256" key="11">
    <source>
        <dbReference type="SAM" id="Phobius"/>
    </source>
</evidence>
<accession>A0ABY9JRN3</accession>
<evidence type="ECO:0000256" key="6">
    <source>
        <dbReference type="ARBA" id="ARBA00022741"/>
    </source>
</evidence>
<evidence type="ECO:0000256" key="2">
    <source>
        <dbReference type="ARBA" id="ARBA00004370"/>
    </source>
</evidence>
<keyword evidence="6" id="KW-0547">Nucleotide-binding</keyword>
<dbReference type="GO" id="GO:0016301">
    <property type="term" value="F:kinase activity"/>
    <property type="evidence" value="ECO:0007669"/>
    <property type="project" value="UniProtKB-KW"/>
</dbReference>
<dbReference type="RefSeq" id="WP_306019679.1">
    <property type="nucleotide sequence ID" value="NZ_CP129013.1"/>
</dbReference>
<dbReference type="PRINTS" id="PR00344">
    <property type="entry name" value="BCTRLSENSOR"/>
</dbReference>
<evidence type="ECO:0000256" key="3">
    <source>
        <dbReference type="ARBA" id="ARBA00012438"/>
    </source>
</evidence>
<sequence length="557" mass="64370">MTIRKRFMLQFFIQLLIIFVSLLLLVVIFLLVIGFNQFKNEAGGDLSQADEIYFSQNIIVQDNEVFFDDELKELVQQQKGYLLLLTLEGKQIGSLNAPSNVQKHFSKRELTALLLGDHSLSESYSYWKLDDVSNEPVIVLYRKPNIQSTILHEIKISINWEKGNLNLSESLVQKIKNNNGWVLLIDANGKVLSQYGDLEYSWSKLHDISENNLHDFYFNNKTNQTVIVGVPKQTDEVEDLIGYKLLLLLFVVILTLFLCIFWYTHKFAVPVITIMNWIENIGNGVYERPTDLQKKGKIKRKYRLYQDLIETLSSLMKTLKQTKKQRERMNQTREEWISGLSHDLKTPLSSISGYAQMLESNKYTWTNKEVKEFAKVISKKTSFMMELLEDLTLTFRLKNDALPIVKETSEMNELLRQSLIFFINNPANSHVQFEFQPYYEDIYASIDQKWFRRVMDNLITNAIKYNPIGTTITVSISRIEKHLLVIKVNDNGIGMDEETVNNLFQRYYRGTHTTEMTSGSGLGMAIAKQLILLHNGAINVKSGLTKGTSIRILIPIN</sequence>
<dbReference type="Proteomes" id="UP001197974">
    <property type="component" value="Chromosome"/>
</dbReference>
<keyword evidence="11" id="KW-0812">Transmembrane</keyword>
<comment type="catalytic activity">
    <reaction evidence="1">
        <text>ATP + protein L-histidine = ADP + protein N-phospho-L-histidine.</text>
        <dbReference type="EC" id="2.7.13.3"/>
    </reaction>
</comment>
<dbReference type="InterPro" id="IPR036097">
    <property type="entry name" value="HisK_dim/P_sf"/>
</dbReference>
<dbReference type="InterPro" id="IPR050351">
    <property type="entry name" value="BphY/WalK/GraS-like"/>
</dbReference>
<feature type="transmembrane region" description="Helical" evidence="11">
    <location>
        <begin position="12"/>
        <end position="35"/>
    </location>
</feature>
<keyword evidence="4" id="KW-0597">Phosphoprotein</keyword>
<reference evidence="13 14" key="1">
    <citation type="submission" date="2023-06" db="EMBL/GenBank/DDBJ databases">
        <title>Five Gram-positive bacteria isolated from mangrove sediments in Shenzhen, Guangdong, China.</title>
        <authorList>
            <person name="Yu S."/>
            <person name="Zheng W."/>
            <person name="Huang Y."/>
        </authorList>
    </citation>
    <scope>NUCLEOTIDE SEQUENCE [LARGE SCALE GENOMIC DNA]</scope>
    <source>
        <strain evidence="13 14">SaN35-3</strain>
    </source>
</reference>
<dbReference type="Pfam" id="PF02518">
    <property type="entry name" value="HATPase_c"/>
    <property type="match status" value="1"/>
</dbReference>
<proteinExistence type="predicted"/>
<dbReference type="Gene3D" id="1.10.287.130">
    <property type="match status" value="1"/>
</dbReference>
<comment type="subcellular location">
    <subcellularLocation>
        <location evidence="2">Membrane</location>
    </subcellularLocation>
</comment>
<evidence type="ECO:0000256" key="8">
    <source>
        <dbReference type="ARBA" id="ARBA00022840"/>
    </source>
</evidence>
<evidence type="ECO:0000256" key="9">
    <source>
        <dbReference type="ARBA" id="ARBA00023012"/>
    </source>
</evidence>
<dbReference type="PROSITE" id="PS50109">
    <property type="entry name" value="HIS_KIN"/>
    <property type="match status" value="1"/>
</dbReference>
<name>A0ABY9JRN3_9BACI</name>
<dbReference type="SUPFAM" id="SSF55874">
    <property type="entry name" value="ATPase domain of HSP90 chaperone/DNA topoisomerase II/histidine kinase"/>
    <property type="match status" value="1"/>
</dbReference>
<evidence type="ECO:0000256" key="1">
    <source>
        <dbReference type="ARBA" id="ARBA00000085"/>
    </source>
</evidence>
<keyword evidence="10" id="KW-0175">Coiled coil</keyword>
<keyword evidence="5" id="KW-0808">Transferase</keyword>
<evidence type="ECO:0000313" key="13">
    <source>
        <dbReference type="EMBL" id="WLR42055.1"/>
    </source>
</evidence>
<evidence type="ECO:0000313" key="14">
    <source>
        <dbReference type="Proteomes" id="UP001197974"/>
    </source>
</evidence>
<dbReference type="CDD" id="cd00075">
    <property type="entry name" value="HATPase"/>
    <property type="match status" value="1"/>
</dbReference>
<dbReference type="InterPro" id="IPR036890">
    <property type="entry name" value="HATPase_C_sf"/>
</dbReference>